<name>A0AAV3FBZ2_CLOPF</name>
<dbReference type="AlphaFoldDB" id="A0AAV3FBZ2"/>
<proteinExistence type="predicted"/>
<dbReference type="Proteomes" id="UP000005358">
    <property type="component" value="Chromosome"/>
</dbReference>
<reference evidence="1 2" key="1">
    <citation type="journal article" date="2012" name="PLoS ONE">
        <title>Genome Sequencing and Analysis of a Type A Clostridium perfringens Isolate from a Case of Bovine Clostridial Abomasitis.</title>
        <authorList>
            <person name="Nowell V.J."/>
            <person name="Kropinski A.M."/>
            <person name="Songer J.G."/>
            <person name="Macinnes J.I."/>
            <person name="Parreira V.R."/>
            <person name="Prescott J.F."/>
        </authorList>
    </citation>
    <scope>NUCLEOTIDE SEQUENCE [LARGE SCALE GENOMIC DNA]</scope>
    <source>
        <strain evidence="1 2">F262</strain>
    </source>
</reference>
<evidence type="ECO:0000313" key="2">
    <source>
        <dbReference type="Proteomes" id="UP000005358"/>
    </source>
</evidence>
<protein>
    <submittedName>
        <fullName evidence="1">Uncharacterized protein</fullName>
    </submittedName>
</protein>
<evidence type="ECO:0000313" key="1">
    <source>
        <dbReference type="EMBL" id="EIA16706.1"/>
    </source>
</evidence>
<accession>A0AAV3FBZ2</accession>
<sequence length="37" mass="3926">MAIDKYGENLSGMLPGNITPIIIPTKSPINTIIQSPS</sequence>
<comment type="caution">
    <text evidence="1">The sequence shown here is derived from an EMBL/GenBank/DDBJ whole genome shotgun (WGS) entry which is preliminary data.</text>
</comment>
<organism evidence="1 2">
    <name type="scientific">Clostridium perfringens F262</name>
    <dbReference type="NCBI Taxonomy" id="883064"/>
    <lineage>
        <taxon>Bacteria</taxon>
        <taxon>Bacillati</taxon>
        <taxon>Bacillota</taxon>
        <taxon>Clostridia</taxon>
        <taxon>Eubacteriales</taxon>
        <taxon>Clostridiaceae</taxon>
        <taxon>Clostridium</taxon>
    </lineage>
</organism>
<gene>
    <name evidence="1" type="ORF">HA1_11091</name>
</gene>
<dbReference type="EMBL" id="AFES01000026">
    <property type="protein sequence ID" value="EIA16706.1"/>
    <property type="molecule type" value="Genomic_DNA"/>
</dbReference>